<keyword evidence="2" id="KW-1185">Reference proteome</keyword>
<protein>
    <submittedName>
        <fullName evidence="1">Uncharacterized protein</fullName>
    </submittedName>
</protein>
<evidence type="ECO:0000313" key="1">
    <source>
        <dbReference type="EMBL" id="MFC1413355.1"/>
    </source>
</evidence>
<dbReference type="EMBL" id="JBHEZX010000016">
    <property type="protein sequence ID" value="MFC1413355.1"/>
    <property type="molecule type" value="Genomic_DNA"/>
</dbReference>
<reference evidence="1 2" key="1">
    <citation type="submission" date="2024-09" db="EMBL/GenBank/DDBJ databases">
        <authorList>
            <person name="Lee S.D."/>
        </authorList>
    </citation>
    <scope>NUCLEOTIDE SEQUENCE [LARGE SCALE GENOMIC DNA]</scope>
    <source>
        <strain evidence="1 2">N1-1</strain>
    </source>
</reference>
<sequence>MSTIQALEWRGRAEEITRRQSELRRLQSRYEQERADALAEGHGRGVSTAEQALLAEQHALSQERMALLLQVEKRRGLLRLHQSGFDRARGASRTAASAEEQLVRAELSLLEATRVFLNGTAERDRDHQAALDGQDPARPGRHRRAGAPTRERPRG</sequence>
<organism evidence="1 2">
    <name type="scientific">Streptacidiphilus alkalitolerans</name>
    <dbReference type="NCBI Taxonomy" id="3342712"/>
    <lineage>
        <taxon>Bacteria</taxon>
        <taxon>Bacillati</taxon>
        <taxon>Actinomycetota</taxon>
        <taxon>Actinomycetes</taxon>
        <taxon>Kitasatosporales</taxon>
        <taxon>Streptomycetaceae</taxon>
        <taxon>Streptacidiphilus</taxon>
    </lineage>
</organism>
<comment type="caution">
    <text evidence="1">The sequence shown here is derived from an EMBL/GenBank/DDBJ whole genome shotgun (WGS) entry which is preliminary data.</text>
</comment>
<name>A0ABV6VHY3_9ACTN</name>
<gene>
    <name evidence="1" type="ORF">ACEZDG_29225</name>
</gene>
<evidence type="ECO:0000313" key="2">
    <source>
        <dbReference type="Proteomes" id="UP001592582"/>
    </source>
</evidence>
<proteinExistence type="predicted"/>
<dbReference type="Proteomes" id="UP001592582">
    <property type="component" value="Unassembled WGS sequence"/>
</dbReference>
<accession>A0ABV6VHY3</accession>